<dbReference type="Proteomes" id="UP001642464">
    <property type="component" value="Unassembled WGS sequence"/>
</dbReference>
<feature type="transmembrane region" description="Helical" evidence="18">
    <location>
        <begin position="20"/>
        <end position="39"/>
    </location>
</feature>
<evidence type="ECO:0000259" key="19">
    <source>
        <dbReference type="Pfam" id="PF00487"/>
    </source>
</evidence>
<dbReference type="InterPro" id="IPR023379">
    <property type="entry name" value="BART_dom"/>
</dbReference>
<feature type="domain" description="Fatty acid desaturase" evidence="19">
    <location>
        <begin position="114"/>
        <end position="321"/>
    </location>
</feature>
<sequence length="595" mass="67534">MEAQFNASEPGEVMAAAEGSVAVGVTMTAVLVTTLTLLANREMKDEHAHDGEAPEGYKTEDKDELAKIAEYEELQKLTGLAYLRANVRPVMAGYITLVHLGAFVGFSLITACKWQTLVAVVVFYALSGFGITGGAHRLWAHKSYKAHFLFRFVVMIFNSIANQGTCYHWVRDHRTHHLYSETKADPHNAIRGFFFSHMGWLYVKKDPRVTFAGSKVDMSDLREMPEIMLQKRLDPWWNLFWCFGFTTLVPVLGWGENAINAYFVCGLMRYVLVLHGTWCVNSLAHMGLSTPYEDTNPCESAFVSFFAIGEGWHNWHHAYPYDYAASELGVSSQYNPTKLLIDTAASLGLVYDRRRATTQWEARKKRKGVKHEDLVGPCRESASTGKGVEKREIAMETLGRGSPLSGVSCTARIEKEMKGMTFDEREEDSRYREDEEKIGGRIAGQHVEGGFHMDDDGDEDMICCGYGGTAEDNEFDEIVGALEEIIMDPRFVKLQSEFCRRHCNRFHKDDENKLEYTDIFNEYTQTIETYLESRLKRCIPGFRMDKFAHMCQQRKDEVAGDVFDILLSCGDFAEFKFLMLSHKAEHSAHHSLTVN</sequence>
<keyword evidence="10 17" id="KW-0560">Oxidoreductase</keyword>
<dbReference type="InterPro" id="IPR042541">
    <property type="entry name" value="BART_sf"/>
</dbReference>
<gene>
    <name evidence="21" type="ORF">SCF082_LOCUS16618</name>
</gene>
<feature type="transmembrane region" description="Helical" evidence="18">
    <location>
        <begin position="117"/>
        <end position="136"/>
    </location>
</feature>
<evidence type="ECO:0000313" key="21">
    <source>
        <dbReference type="EMBL" id="CAK9024434.1"/>
    </source>
</evidence>
<evidence type="ECO:0000313" key="22">
    <source>
        <dbReference type="Proteomes" id="UP001642464"/>
    </source>
</evidence>
<dbReference type="InterPro" id="IPR005804">
    <property type="entry name" value="FA_desaturase_dom"/>
</dbReference>
<dbReference type="Gene3D" id="1.20.1520.10">
    <property type="entry name" value="ADP-ribosylation factor-like 2-binding protein, domain"/>
    <property type="match status" value="1"/>
</dbReference>
<evidence type="ECO:0000259" key="20">
    <source>
        <dbReference type="Pfam" id="PF11527"/>
    </source>
</evidence>
<evidence type="ECO:0000256" key="11">
    <source>
        <dbReference type="ARBA" id="ARBA00023004"/>
    </source>
</evidence>
<evidence type="ECO:0000256" key="7">
    <source>
        <dbReference type="ARBA" id="ARBA00022692"/>
    </source>
</evidence>
<keyword evidence="13" id="KW-0443">Lipid metabolism</keyword>
<comment type="similarity">
    <text evidence="4 17">Belongs to the fatty acid desaturase type 1 family.</text>
</comment>
<dbReference type="Pfam" id="PF00487">
    <property type="entry name" value="FA_desaturase"/>
    <property type="match status" value="1"/>
</dbReference>
<evidence type="ECO:0000256" key="1">
    <source>
        <dbReference type="ARBA" id="ARBA00004138"/>
    </source>
</evidence>
<feature type="transmembrane region" description="Helical" evidence="18">
    <location>
        <begin position="91"/>
        <end position="111"/>
    </location>
</feature>
<dbReference type="InterPro" id="IPR015876">
    <property type="entry name" value="Acyl-CoA_DS"/>
</dbReference>
<keyword evidence="22" id="KW-1185">Reference proteome</keyword>
<keyword evidence="8" id="KW-0276">Fatty acid metabolism</keyword>
<protein>
    <submittedName>
        <fullName evidence="21">Stearoyl-CoA desaturase (Acyl-CoA desaturase) (Delta(9)-desaturase) (Delta-9 desaturase) (Fatty acid desaturase)</fullName>
    </submittedName>
</protein>
<evidence type="ECO:0000256" key="9">
    <source>
        <dbReference type="ARBA" id="ARBA00022989"/>
    </source>
</evidence>
<organism evidence="21 22">
    <name type="scientific">Durusdinium trenchii</name>
    <dbReference type="NCBI Taxonomy" id="1381693"/>
    <lineage>
        <taxon>Eukaryota</taxon>
        <taxon>Sar</taxon>
        <taxon>Alveolata</taxon>
        <taxon>Dinophyceae</taxon>
        <taxon>Suessiales</taxon>
        <taxon>Symbiodiniaceae</taxon>
        <taxon>Durusdinium</taxon>
    </lineage>
</organism>
<evidence type="ECO:0000256" key="3">
    <source>
        <dbReference type="ARBA" id="ARBA00004496"/>
    </source>
</evidence>
<reference evidence="21 22" key="1">
    <citation type="submission" date="2024-02" db="EMBL/GenBank/DDBJ databases">
        <authorList>
            <person name="Chen Y."/>
            <person name="Shah S."/>
            <person name="Dougan E. K."/>
            <person name="Thang M."/>
            <person name="Chan C."/>
        </authorList>
    </citation>
    <scope>NUCLEOTIDE SEQUENCE [LARGE SCALE GENOMIC DNA]</scope>
</reference>
<keyword evidence="12" id="KW-0969">Cilium</keyword>
<feature type="domain" description="BART" evidence="20">
    <location>
        <begin position="474"/>
        <end position="586"/>
    </location>
</feature>
<dbReference type="PANTHER" id="PTHR11351">
    <property type="entry name" value="ACYL-COA DESATURASE"/>
    <property type="match status" value="1"/>
</dbReference>
<evidence type="ECO:0000256" key="12">
    <source>
        <dbReference type="ARBA" id="ARBA00023069"/>
    </source>
</evidence>
<accession>A0ABP0KC97</accession>
<evidence type="ECO:0000256" key="15">
    <source>
        <dbReference type="ARBA" id="ARBA00023160"/>
    </source>
</evidence>
<keyword evidence="14 18" id="KW-0472">Membrane</keyword>
<evidence type="ECO:0000256" key="2">
    <source>
        <dbReference type="ARBA" id="ARBA00004141"/>
    </source>
</evidence>
<proteinExistence type="inferred from homology"/>
<evidence type="ECO:0000256" key="16">
    <source>
        <dbReference type="ARBA" id="ARBA00023273"/>
    </source>
</evidence>
<comment type="subcellular location">
    <subcellularLocation>
        <location evidence="1">Cell projection</location>
        <location evidence="1">Cilium</location>
    </subcellularLocation>
    <subcellularLocation>
        <location evidence="3">Cytoplasm</location>
    </subcellularLocation>
    <subcellularLocation>
        <location evidence="2">Membrane</location>
        <topology evidence="2">Multi-pass membrane protein</topology>
    </subcellularLocation>
</comment>
<comment type="caution">
    <text evidence="21">The sequence shown here is derived from an EMBL/GenBank/DDBJ whole genome shotgun (WGS) entry which is preliminary data.</text>
</comment>
<dbReference type="CDD" id="cd03505">
    <property type="entry name" value="Delta9-FADS-like"/>
    <property type="match status" value="1"/>
</dbReference>
<keyword evidence="6 17" id="KW-0444">Lipid biosynthesis</keyword>
<feature type="transmembrane region" description="Helical" evidence="18">
    <location>
        <begin position="236"/>
        <end position="255"/>
    </location>
</feature>
<evidence type="ECO:0000256" key="17">
    <source>
        <dbReference type="RuleBase" id="RU000581"/>
    </source>
</evidence>
<evidence type="ECO:0000256" key="6">
    <source>
        <dbReference type="ARBA" id="ARBA00022516"/>
    </source>
</evidence>
<evidence type="ECO:0000256" key="14">
    <source>
        <dbReference type="ARBA" id="ARBA00023136"/>
    </source>
</evidence>
<comment type="domain">
    <text evidence="17">The histidine box domains are involved in binding the catalytic metal ions.</text>
</comment>
<feature type="transmembrane region" description="Helical" evidence="18">
    <location>
        <begin position="148"/>
        <end position="170"/>
    </location>
</feature>
<evidence type="ECO:0000256" key="18">
    <source>
        <dbReference type="SAM" id="Phobius"/>
    </source>
</evidence>
<evidence type="ECO:0000256" key="13">
    <source>
        <dbReference type="ARBA" id="ARBA00023098"/>
    </source>
</evidence>
<keyword evidence="16" id="KW-0966">Cell projection</keyword>
<evidence type="ECO:0000256" key="4">
    <source>
        <dbReference type="ARBA" id="ARBA00009295"/>
    </source>
</evidence>
<comment type="cofactor">
    <cofactor evidence="17">
        <name>Fe(2+)</name>
        <dbReference type="ChEBI" id="CHEBI:29033"/>
    </cofactor>
</comment>
<keyword evidence="15 17" id="KW-0275">Fatty acid biosynthesis</keyword>
<dbReference type="PRINTS" id="PR00075">
    <property type="entry name" value="FACDDSATRASE"/>
</dbReference>
<keyword evidence="11" id="KW-0408">Iron</keyword>
<dbReference type="EMBL" id="CAXAMM010010888">
    <property type="protein sequence ID" value="CAK9024434.1"/>
    <property type="molecule type" value="Genomic_DNA"/>
</dbReference>
<dbReference type="Pfam" id="PF11527">
    <property type="entry name" value="ARL2_Bind_BART"/>
    <property type="match status" value="1"/>
</dbReference>
<evidence type="ECO:0000256" key="10">
    <source>
        <dbReference type="ARBA" id="ARBA00023002"/>
    </source>
</evidence>
<keyword evidence="5" id="KW-0963">Cytoplasm</keyword>
<name>A0ABP0KC97_9DINO</name>
<keyword evidence="7 17" id="KW-0812">Transmembrane</keyword>
<evidence type="ECO:0000256" key="8">
    <source>
        <dbReference type="ARBA" id="ARBA00022832"/>
    </source>
</evidence>
<dbReference type="PANTHER" id="PTHR11351:SF31">
    <property type="entry name" value="DESATURASE 1, ISOFORM A-RELATED"/>
    <property type="match status" value="1"/>
</dbReference>
<keyword evidence="9 18" id="KW-1133">Transmembrane helix</keyword>
<evidence type="ECO:0000256" key="5">
    <source>
        <dbReference type="ARBA" id="ARBA00022490"/>
    </source>
</evidence>